<dbReference type="EMBL" id="RDQM01000021">
    <property type="protein sequence ID" value="RMW94812.1"/>
    <property type="molecule type" value="Genomic_DNA"/>
</dbReference>
<proteinExistence type="inferred from homology"/>
<dbReference type="NCBIfam" id="NF007756">
    <property type="entry name" value="PRK10437.1"/>
    <property type="match status" value="1"/>
</dbReference>
<evidence type="ECO:0000256" key="7">
    <source>
        <dbReference type="RuleBase" id="RU003956"/>
    </source>
</evidence>
<dbReference type="PANTHER" id="PTHR11002:SF76">
    <property type="entry name" value="CARBONIC ANHYDRASE"/>
    <property type="match status" value="1"/>
</dbReference>
<feature type="binding site" evidence="6">
    <location>
        <position position="87"/>
    </location>
    <ligand>
        <name>Zn(2+)</name>
        <dbReference type="ChEBI" id="CHEBI:29105"/>
    </ligand>
</feature>
<sequence>MPRQHRPRSQGAQPVHFATSATLAPTAPSRAVFHAPTTTTNHMTERSSLQHLLDANHAWAEQVAREKPGFFEKLSHQQSPKYLWIGCSDSRVPANQVVALAPGEVFVHRNVANVVVHSDLNALSVIQYAVDYLKVEHIMVVGHYGCGGVLAALHGARVGLADNWLRHVHDVKMRHRGRLMHLCSQAQEDVLCEMNVIEQVGNIAQTNIVLDAWKRGQPLAVHGWCYGLKDGKVKDLGVTMSNPDEVLDVYRTAIKRYPRSPDASAQMEQPGEEG</sequence>
<evidence type="ECO:0000256" key="6">
    <source>
        <dbReference type="PIRSR" id="PIRSR601765-1"/>
    </source>
</evidence>
<comment type="function">
    <text evidence="7">Reversible hydration of carbon dioxide.</text>
</comment>
<dbReference type="Pfam" id="PF00484">
    <property type="entry name" value="Pro_CA"/>
    <property type="match status" value="1"/>
</dbReference>
<evidence type="ECO:0000313" key="8">
    <source>
        <dbReference type="EMBL" id="RMW94812.1"/>
    </source>
</evidence>
<evidence type="ECO:0000256" key="1">
    <source>
        <dbReference type="ARBA" id="ARBA00006217"/>
    </source>
</evidence>
<protein>
    <recommendedName>
        <fullName evidence="7">Carbonic anhydrase</fullName>
        <ecNumber evidence="7">4.2.1.1</ecNumber>
    </recommendedName>
    <alternativeName>
        <fullName evidence="7">Carbonate dehydratase</fullName>
    </alternativeName>
</protein>
<dbReference type="GO" id="GO:0004089">
    <property type="term" value="F:carbonate dehydratase activity"/>
    <property type="evidence" value="ECO:0007669"/>
    <property type="project" value="UniProtKB-UniRule"/>
</dbReference>
<dbReference type="SUPFAM" id="SSF53056">
    <property type="entry name" value="beta-carbonic anhydrase, cab"/>
    <property type="match status" value="1"/>
</dbReference>
<dbReference type="PROSITE" id="PS00705">
    <property type="entry name" value="PROK_CO2_ANHYDRASE_2"/>
    <property type="match status" value="1"/>
</dbReference>
<dbReference type="Proteomes" id="UP000267521">
    <property type="component" value="Unassembled WGS sequence"/>
</dbReference>
<evidence type="ECO:0000313" key="9">
    <source>
        <dbReference type="EMBL" id="RMX09959.1"/>
    </source>
</evidence>
<feature type="binding site" evidence="6">
    <location>
        <position position="143"/>
    </location>
    <ligand>
        <name>Zn(2+)</name>
        <dbReference type="ChEBI" id="CHEBI:29105"/>
    </ligand>
</feature>
<dbReference type="EC" id="4.2.1.1" evidence="7"/>
<name>A0A3M6PUK2_9BURK</name>
<evidence type="ECO:0000256" key="2">
    <source>
        <dbReference type="ARBA" id="ARBA00022723"/>
    </source>
</evidence>
<dbReference type="AlphaFoldDB" id="A0A3M6PUK2"/>
<dbReference type="Gene3D" id="3.40.1050.10">
    <property type="entry name" value="Carbonic anhydrase"/>
    <property type="match status" value="1"/>
</dbReference>
<organism evidence="8 10">
    <name type="scientific">Allofranklinella schreckenbergeri</name>
    <dbReference type="NCBI Taxonomy" id="1076744"/>
    <lineage>
        <taxon>Bacteria</taxon>
        <taxon>Pseudomonadati</taxon>
        <taxon>Pseudomonadota</taxon>
        <taxon>Betaproteobacteria</taxon>
        <taxon>Burkholderiales</taxon>
        <taxon>Comamonadaceae</taxon>
        <taxon>Allofranklinella</taxon>
    </lineage>
</organism>
<dbReference type="PROSITE" id="PS00704">
    <property type="entry name" value="PROK_CO2_ANHYDRASE_1"/>
    <property type="match status" value="1"/>
</dbReference>
<evidence type="ECO:0000256" key="5">
    <source>
        <dbReference type="ARBA" id="ARBA00048348"/>
    </source>
</evidence>
<dbReference type="GO" id="GO:0008270">
    <property type="term" value="F:zinc ion binding"/>
    <property type="evidence" value="ECO:0007669"/>
    <property type="project" value="UniProtKB-UniRule"/>
</dbReference>
<dbReference type="FunFam" id="3.40.1050.10:FF:000001">
    <property type="entry name" value="Carbonic anhydrase"/>
    <property type="match status" value="1"/>
</dbReference>
<evidence type="ECO:0000256" key="3">
    <source>
        <dbReference type="ARBA" id="ARBA00022833"/>
    </source>
</evidence>
<comment type="similarity">
    <text evidence="1 7">Belongs to the beta-class carbonic anhydrase family.</text>
</comment>
<gene>
    <name evidence="9" type="ORF">EBQ24_05820</name>
    <name evidence="8" type="ORF">EBQ26_12025</name>
</gene>
<comment type="cofactor">
    <cofactor evidence="6">
        <name>Zn(2+)</name>
        <dbReference type="ChEBI" id="CHEBI:29105"/>
    </cofactor>
    <text evidence="6">Binds 1 zinc ion per subunit.</text>
</comment>
<keyword evidence="4 7" id="KW-0456">Lyase</keyword>
<reference evidence="10 11" key="1">
    <citation type="submission" date="2018-10" db="EMBL/GenBank/DDBJ databases">
        <title>Comamonadaceae CDC group NO-1 genome sequencing and assembly.</title>
        <authorList>
            <person name="Bernier A.-M."/>
            <person name="Bernard K."/>
        </authorList>
    </citation>
    <scope>NUCLEOTIDE SEQUENCE [LARGE SCALE GENOMIC DNA]</scope>
    <source>
        <strain evidence="9 11">NML180581</strain>
        <strain evidence="8 10">NML970147</strain>
    </source>
</reference>
<dbReference type="InterPro" id="IPR036874">
    <property type="entry name" value="Carbonic_anhydrase_sf"/>
</dbReference>
<comment type="caution">
    <text evidence="8">The sequence shown here is derived from an EMBL/GenBank/DDBJ whole genome shotgun (WGS) entry which is preliminary data.</text>
</comment>
<dbReference type="EMBL" id="RDQK01000012">
    <property type="protein sequence ID" value="RMX09959.1"/>
    <property type="molecule type" value="Genomic_DNA"/>
</dbReference>
<dbReference type="CDD" id="cd00883">
    <property type="entry name" value="beta_CA_cladeA"/>
    <property type="match status" value="1"/>
</dbReference>
<dbReference type="GO" id="GO:0015976">
    <property type="term" value="P:carbon utilization"/>
    <property type="evidence" value="ECO:0007669"/>
    <property type="project" value="InterPro"/>
</dbReference>
<evidence type="ECO:0000313" key="11">
    <source>
        <dbReference type="Proteomes" id="UP000281171"/>
    </source>
</evidence>
<comment type="catalytic activity">
    <reaction evidence="5 7">
        <text>hydrogencarbonate + H(+) = CO2 + H2O</text>
        <dbReference type="Rhea" id="RHEA:10748"/>
        <dbReference type="ChEBI" id="CHEBI:15377"/>
        <dbReference type="ChEBI" id="CHEBI:15378"/>
        <dbReference type="ChEBI" id="CHEBI:16526"/>
        <dbReference type="ChEBI" id="CHEBI:17544"/>
        <dbReference type="EC" id="4.2.1.1"/>
    </reaction>
</comment>
<dbReference type="InterPro" id="IPR015892">
    <property type="entry name" value="Carbonic_anhydrase_CS"/>
</dbReference>
<accession>A0A3M6PUK2</accession>
<feature type="binding site" evidence="6">
    <location>
        <position position="146"/>
    </location>
    <ligand>
        <name>Zn(2+)</name>
        <dbReference type="ChEBI" id="CHEBI:29105"/>
    </ligand>
</feature>
<dbReference type="PANTHER" id="PTHR11002">
    <property type="entry name" value="CARBONIC ANHYDRASE"/>
    <property type="match status" value="1"/>
</dbReference>
<feature type="binding site" evidence="6">
    <location>
        <position position="89"/>
    </location>
    <ligand>
        <name>Zn(2+)</name>
        <dbReference type="ChEBI" id="CHEBI:29105"/>
    </ligand>
</feature>
<evidence type="ECO:0000313" key="10">
    <source>
        <dbReference type="Proteomes" id="UP000267521"/>
    </source>
</evidence>
<accession>A0A3M6R4K1</accession>
<evidence type="ECO:0000256" key="4">
    <source>
        <dbReference type="ARBA" id="ARBA00023239"/>
    </source>
</evidence>
<keyword evidence="3 6" id="KW-0862">Zinc</keyword>
<dbReference type="Proteomes" id="UP000281171">
    <property type="component" value="Unassembled WGS sequence"/>
</dbReference>
<keyword evidence="2 6" id="KW-0479">Metal-binding</keyword>
<dbReference type="SMART" id="SM00947">
    <property type="entry name" value="Pro_CA"/>
    <property type="match status" value="1"/>
</dbReference>
<dbReference type="InterPro" id="IPR001765">
    <property type="entry name" value="Carbonic_anhydrase"/>
</dbReference>